<dbReference type="CDD" id="cd11756">
    <property type="entry name" value="GH94N_ChvB_NdvB_1_like"/>
    <property type="match status" value="1"/>
</dbReference>
<name>A0A1M7XZN0_9FIRM</name>
<dbReference type="RefSeq" id="WP_073587365.1">
    <property type="nucleotide sequence ID" value="NZ_FRFD01000003.1"/>
</dbReference>
<evidence type="ECO:0000313" key="5">
    <source>
        <dbReference type="EMBL" id="SHO44677.1"/>
    </source>
</evidence>
<dbReference type="GO" id="GO:0016757">
    <property type="term" value="F:glycosyltransferase activity"/>
    <property type="evidence" value="ECO:0007669"/>
    <property type="project" value="UniProtKB-KW"/>
</dbReference>
<accession>A0A1M7XZN0</accession>
<keyword evidence="6" id="KW-1185">Reference proteome</keyword>
<evidence type="ECO:0000313" key="6">
    <source>
        <dbReference type="Proteomes" id="UP000184612"/>
    </source>
</evidence>
<keyword evidence="2" id="KW-0808">Transferase</keyword>
<keyword evidence="1" id="KW-0328">Glycosyltransferase</keyword>
<dbReference type="SUPFAM" id="SSF74650">
    <property type="entry name" value="Galactose mutarotase-like"/>
    <property type="match status" value="1"/>
</dbReference>
<dbReference type="AlphaFoldDB" id="A0A1M7XZN0"/>
<dbReference type="Pfam" id="PF17167">
    <property type="entry name" value="Glyco_hydro_94"/>
    <property type="match status" value="1"/>
</dbReference>
<dbReference type="SMART" id="SM01068">
    <property type="entry name" value="CBM_X"/>
    <property type="match status" value="1"/>
</dbReference>
<dbReference type="PANTHER" id="PTHR37469:SF2">
    <property type="entry name" value="CELLOBIONIC ACID PHOSPHORYLASE"/>
    <property type="match status" value="1"/>
</dbReference>
<reference evidence="5 6" key="1">
    <citation type="submission" date="2016-12" db="EMBL/GenBank/DDBJ databases">
        <authorList>
            <person name="Song W.-J."/>
            <person name="Kurnit D.M."/>
        </authorList>
    </citation>
    <scope>NUCLEOTIDE SEQUENCE [LARGE SCALE GENOMIC DNA]</scope>
    <source>
        <strain evidence="5 6">DSM 12503</strain>
    </source>
</reference>
<evidence type="ECO:0000259" key="3">
    <source>
        <dbReference type="Pfam" id="PF06165"/>
    </source>
</evidence>
<dbReference type="Proteomes" id="UP000184612">
    <property type="component" value="Unassembled WGS sequence"/>
</dbReference>
<evidence type="ECO:0000256" key="1">
    <source>
        <dbReference type="ARBA" id="ARBA00022676"/>
    </source>
</evidence>
<dbReference type="InterPro" id="IPR011013">
    <property type="entry name" value="Gal_mutarotase_sf_dom"/>
</dbReference>
<dbReference type="InterPro" id="IPR012341">
    <property type="entry name" value="6hp_glycosidase-like_sf"/>
</dbReference>
<dbReference type="Gene3D" id="2.60.420.10">
    <property type="entry name" value="Maltose phosphorylase, domain 3"/>
    <property type="match status" value="1"/>
</dbReference>
<dbReference type="GO" id="GO:0030246">
    <property type="term" value="F:carbohydrate binding"/>
    <property type="evidence" value="ECO:0007669"/>
    <property type="project" value="InterPro"/>
</dbReference>
<sequence length="818" mass="92589">MNSVNIPKMDNKAASTHSQNPEANYEFFNGFGGFVEEGREYEIFLEGNNKPPAPWINVIANEKFGFFVSESGAGFTWAGNSRENKITPWSNDPVSDRASEAIYIKDEMTGKVMTPVSLGRSDRGNYRVKHGFGYSVFHHEEENITQELTVFTPLDEPVKLWELKLTNTSDREKYLSLTYYVEWVLGTERDQTNPYILSDYNNEHEYLSAKSIYNYNFHKHSAFIFSSEMITGYTGDRQEFFGLKGGILNPEGLDIKLSNNTGVCYDACGTIQVSVAIKPNECKTVIFGLGQSVDLEEISILRHKYNQISKVRAELERVKNYWAKTLGTIKVKTSDRAIDIMVNGWLLYQTISCRINARAAFYQCGGAYGFRDQLQDALSLLYADPGALKKQILIASGRQFEEGDVQHWWHPPMGIGVRTRISDDLLWLPYATAAYARGTGDYSILKEKVAYLKGPLLEENQQDAMFTPEQSDMVESVYEHCKKTILYTRTGEHGLPLMGGGDWNDGMNEVGIKGTGESVWLGWFLYALLGDFIPLCYQEDDLEFAKELEQRKETLRSNIEENTWDGEWYLRAFYDDSTKLGSKENDECRIDSISQSWSVISKGARKDRALAAMHSAKRYLVKEEEGISLLLAPPFDKTNKNPGYIKNYYPGIRENGGQYTHAAVWLAIANAMIGDCSMAHTLFTMLNPIHITSHRKDALKYEKEPYVMIADISLSAPYTGRGGWSWYTGSAGWMYQGLVNWFLGIRKEGDYLIIDPATPASFGNFSVQYKHGTAIYEIEVEGRSRGILTAEELILDGEKMEGNRIKLLDDGKTHLIVV</sequence>
<dbReference type="EMBL" id="FRFD01000003">
    <property type="protein sequence ID" value="SHO44677.1"/>
    <property type="molecule type" value="Genomic_DNA"/>
</dbReference>
<dbReference type="InterPro" id="IPR037824">
    <property type="entry name" value="GH94N_2_NdvB"/>
</dbReference>
<organism evidence="5 6">
    <name type="scientific">Anaerocolumna xylanovorans DSM 12503</name>
    <dbReference type="NCBI Taxonomy" id="1121345"/>
    <lineage>
        <taxon>Bacteria</taxon>
        <taxon>Bacillati</taxon>
        <taxon>Bacillota</taxon>
        <taxon>Clostridia</taxon>
        <taxon>Lachnospirales</taxon>
        <taxon>Lachnospiraceae</taxon>
        <taxon>Anaerocolumna</taxon>
    </lineage>
</organism>
<dbReference type="InterPro" id="IPR037018">
    <property type="entry name" value="GH65_N"/>
</dbReference>
<protein>
    <submittedName>
        <fullName evidence="5">Cellobiose phosphorylase</fullName>
    </submittedName>
</protein>
<feature type="domain" description="Glycosyl hydrolase 94 catalytic" evidence="4">
    <location>
        <begin position="321"/>
        <end position="744"/>
    </location>
</feature>
<dbReference type="OrthoDB" id="9769991at2"/>
<dbReference type="InterPro" id="IPR010383">
    <property type="entry name" value="Glyco_hydrolase_94_b-supersand"/>
</dbReference>
<feature type="domain" description="Glycosyl hydrolase 94 supersandwich" evidence="3">
    <location>
        <begin position="39"/>
        <end position="307"/>
    </location>
</feature>
<evidence type="ECO:0000256" key="2">
    <source>
        <dbReference type="ARBA" id="ARBA00022679"/>
    </source>
</evidence>
<gene>
    <name evidence="5" type="ORF">SAMN02745217_00684</name>
</gene>
<dbReference type="InterPro" id="IPR008928">
    <property type="entry name" value="6-hairpin_glycosidase_sf"/>
</dbReference>
<dbReference type="PANTHER" id="PTHR37469">
    <property type="entry name" value="CELLOBIONIC ACID PHOSPHORYLASE-RELATED"/>
    <property type="match status" value="1"/>
</dbReference>
<dbReference type="Gene3D" id="1.50.10.10">
    <property type="match status" value="1"/>
</dbReference>
<dbReference type="Pfam" id="PF06165">
    <property type="entry name" value="GH94_b-supersand"/>
    <property type="match status" value="1"/>
</dbReference>
<proteinExistence type="predicted"/>
<dbReference type="InterPro" id="IPR052047">
    <property type="entry name" value="GH94_Enzymes"/>
</dbReference>
<dbReference type="SUPFAM" id="SSF48208">
    <property type="entry name" value="Six-hairpin glycosidases"/>
    <property type="match status" value="1"/>
</dbReference>
<dbReference type="InterPro" id="IPR033432">
    <property type="entry name" value="GH94_catalytic"/>
</dbReference>
<evidence type="ECO:0000259" key="4">
    <source>
        <dbReference type="Pfam" id="PF17167"/>
    </source>
</evidence>
<dbReference type="Gene3D" id="2.70.98.40">
    <property type="entry name" value="Glycoside hydrolase, family 65, N-terminal domain"/>
    <property type="match status" value="1"/>
</dbReference>
<dbReference type="GO" id="GO:0005975">
    <property type="term" value="P:carbohydrate metabolic process"/>
    <property type="evidence" value="ECO:0007669"/>
    <property type="project" value="InterPro"/>
</dbReference>
<dbReference type="STRING" id="1121345.SAMN02745217_00684"/>